<dbReference type="EMBL" id="CM000780">
    <property type="protein sequence ID" value="AQK48896.1"/>
    <property type="molecule type" value="Genomic_DNA"/>
</dbReference>
<evidence type="ECO:0000313" key="2">
    <source>
        <dbReference type="EMBL" id="AQK48892.1"/>
    </source>
</evidence>
<organism evidence="2">
    <name type="scientific">Zea mays</name>
    <name type="common">Maize</name>
    <dbReference type="NCBI Taxonomy" id="4577"/>
    <lineage>
        <taxon>Eukaryota</taxon>
        <taxon>Viridiplantae</taxon>
        <taxon>Streptophyta</taxon>
        <taxon>Embryophyta</taxon>
        <taxon>Tracheophyta</taxon>
        <taxon>Spermatophyta</taxon>
        <taxon>Magnoliopsida</taxon>
        <taxon>Liliopsida</taxon>
        <taxon>Poales</taxon>
        <taxon>Poaceae</taxon>
        <taxon>PACMAD clade</taxon>
        <taxon>Panicoideae</taxon>
        <taxon>Andropogonodae</taxon>
        <taxon>Andropogoneae</taxon>
        <taxon>Tripsacinae</taxon>
        <taxon>Zea</taxon>
    </lineage>
</organism>
<keyword evidence="1" id="KW-0732">Signal</keyword>
<dbReference type="EMBL" id="CM000780">
    <property type="protein sequence ID" value="AQK48892.1"/>
    <property type="molecule type" value="Genomic_DNA"/>
</dbReference>
<dbReference type="AlphaFoldDB" id="A0A1D6PQ21"/>
<feature type="signal peptide" evidence="1">
    <location>
        <begin position="1"/>
        <end position="19"/>
    </location>
</feature>
<protein>
    <submittedName>
        <fullName evidence="2">Beta-galactosidase 5</fullName>
    </submittedName>
</protein>
<name>A0A1D6PQ21_MAIZE</name>
<feature type="chain" id="PRO_5010807819" evidence="1">
    <location>
        <begin position="20"/>
        <end position="149"/>
    </location>
</feature>
<accession>A0A1D6PQ21</accession>
<gene>
    <name evidence="2" type="ORF">ZEAMMB73_Zm00001d048783</name>
</gene>
<dbReference type="EMBL" id="CM000780">
    <property type="protein sequence ID" value="AQK48895.1"/>
    <property type="molecule type" value="Genomic_DNA"/>
</dbReference>
<evidence type="ECO:0000256" key="1">
    <source>
        <dbReference type="SAM" id="SignalP"/>
    </source>
</evidence>
<sequence>MHAMVSTVMHFLLTNLTSPQCGLKLGVASSRNLLGPSANGRLKILHLLDLYKRVVLLSITTCTMEEQILGALLGVPSSQQAMIMMLQLMNMDFLENQSTVILKNSTELLSYASRLWFLLTQQLLPLYHARGPRLPISIWLCSFPCKLQF</sequence>
<proteinExistence type="predicted"/>
<reference evidence="2" key="1">
    <citation type="submission" date="2015-12" db="EMBL/GenBank/DDBJ databases">
        <title>Update maize B73 reference genome by single molecule sequencing technologies.</title>
        <authorList>
            <consortium name="Maize Genome Sequencing Project"/>
            <person name="Ware D."/>
        </authorList>
    </citation>
    <scope>NUCLEOTIDE SEQUENCE</scope>
    <source>
        <tissue evidence="2">Seedling</tissue>
    </source>
</reference>